<dbReference type="OrthoDB" id="4363672at2759"/>
<dbReference type="EMBL" id="CDHK01000005">
    <property type="protein sequence ID" value="CEJ57049.1"/>
    <property type="molecule type" value="Genomic_DNA"/>
</dbReference>
<feature type="compositionally biased region" description="Low complexity" evidence="1">
    <location>
        <begin position="209"/>
        <end position="221"/>
    </location>
</feature>
<proteinExistence type="predicted"/>
<feature type="region of interest" description="Disordered" evidence="1">
    <location>
        <begin position="119"/>
        <end position="235"/>
    </location>
</feature>
<keyword evidence="3" id="KW-1185">Reference proteome</keyword>
<evidence type="ECO:0000313" key="3">
    <source>
        <dbReference type="Proteomes" id="UP000042958"/>
    </source>
</evidence>
<protein>
    <submittedName>
        <fullName evidence="2">Uncharacterized protein</fullName>
    </submittedName>
</protein>
<accession>A0A0F7TKE7</accession>
<feature type="compositionally biased region" description="Acidic residues" evidence="1">
    <location>
        <begin position="222"/>
        <end position="235"/>
    </location>
</feature>
<feature type="compositionally biased region" description="Polar residues" evidence="1">
    <location>
        <begin position="39"/>
        <end position="56"/>
    </location>
</feature>
<gene>
    <name evidence="2" type="ORF">PMG11_05757</name>
</gene>
<feature type="region of interest" description="Disordered" evidence="1">
    <location>
        <begin position="1"/>
        <end position="91"/>
    </location>
</feature>
<dbReference type="AlphaFoldDB" id="A0A0F7TKE7"/>
<name>A0A0F7TKE7_PENBI</name>
<reference evidence="3" key="1">
    <citation type="journal article" date="2015" name="Genome Announc.">
        <title>Draft genome sequence of the fungus Penicillium brasilianum MG11.</title>
        <authorList>
            <person name="Horn F."/>
            <person name="Linde J."/>
            <person name="Mattern D.J."/>
            <person name="Walther G."/>
            <person name="Guthke R."/>
            <person name="Brakhage A.A."/>
            <person name="Valiante V."/>
        </authorList>
    </citation>
    <scope>NUCLEOTIDE SEQUENCE [LARGE SCALE GENOMIC DNA]</scope>
    <source>
        <strain evidence="3">MG11</strain>
    </source>
</reference>
<feature type="compositionally biased region" description="Basic and acidic residues" evidence="1">
    <location>
        <begin position="184"/>
        <end position="203"/>
    </location>
</feature>
<evidence type="ECO:0000313" key="2">
    <source>
        <dbReference type="EMBL" id="CEJ57049.1"/>
    </source>
</evidence>
<organism evidence="2 3">
    <name type="scientific">Penicillium brasilianum</name>
    <dbReference type="NCBI Taxonomy" id="104259"/>
    <lineage>
        <taxon>Eukaryota</taxon>
        <taxon>Fungi</taxon>
        <taxon>Dikarya</taxon>
        <taxon>Ascomycota</taxon>
        <taxon>Pezizomycotina</taxon>
        <taxon>Eurotiomycetes</taxon>
        <taxon>Eurotiomycetidae</taxon>
        <taxon>Eurotiales</taxon>
        <taxon>Aspergillaceae</taxon>
        <taxon>Penicillium</taxon>
    </lineage>
</organism>
<evidence type="ECO:0000256" key="1">
    <source>
        <dbReference type="SAM" id="MobiDB-lite"/>
    </source>
</evidence>
<sequence length="235" mass="25760">MTKELCMDEMISSNQTNEPASPFSCHPCSSADKGAGVATDSSSHSVNDSGPSTPTHENPPEDMSDISEVKVLRPYAIEEPDDDPEPPVQRRLALPCLPDYFEIWQRELIDRIDDMDHADGKAVTKPSAKLSPVPKRGQKRKPIGVASAGDSYTAIPRSKSRAKLDDPALSLCGLSPKRRRRRSKVQEERPEDPHSTSLHDFRDTAVNQSSSSDWQSSSSADTADDSALVDEMDID</sequence>
<dbReference type="Proteomes" id="UP000042958">
    <property type="component" value="Unassembled WGS sequence"/>
</dbReference>